<dbReference type="Proteomes" id="UP000306544">
    <property type="component" value="Unassembled WGS sequence"/>
</dbReference>
<accession>A0A5R9ALZ1</accession>
<name>A0A5R9ALZ1_9MICC</name>
<evidence type="ECO:0000313" key="4">
    <source>
        <dbReference type="EMBL" id="TLP79005.1"/>
    </source>
</evidence>
<dbReference type="EMBL" id="VAWA01000003">
    <property type="protein sequence ID" value="TLP79005.1"/>
    <property type="molecule type" value="Genomic_DNA"/>
</dbReference>
<feature type="compositionally biased region" description="Acidic residues" evidence="1">
    <location>
        <begin position="69"/>
        <end position="87"/>
    </location>
</feature>
<organism evidence="4 5">
    <name type="scientific">Nesterenkonia sphaerica</name>
    <dbReference type="NCBI Taxonomy" id="1804988"/>
    <lineage>
        <taxon>Bacteria</taxon>
        <taxon>Bacillati</taxon>
        <taxon>Actinomycetota</taxon>
        <taxon>Actinomycetes</taxon>
        <taxon>Micrococcales</taxon>
        <taxon>Micrococcaceae</taxon>
        <taxon>Nesterenkonia</taxon>
    </lineage>
</organism>
<proteinExistence type="predicted"/>
<dbReference type="AlphaFoldDB" id="A0A5R9ALZ1"/>
<protein>
    <recommendedName>
        <fullName evidence="3">AMIN-like domain-containing protein</fullName>
    </recommendedName>
</protein>
<evidence type="ECO:0000256" key="2">
    <source>
        <dbReference type="SAM" id="SignalP"/>
    </source>
</evidence>
<feature type="signal peptide" evidence="2">
    <location>
        <begin position="1"/>
        <end position="25"/>
    </location>
</feature>
<dbReference type="RefSeq" id="WP_138169516.1">
    <property type="nucleotide sequence ID" value="NZ_VAWA01000003.1"/>
</dbReference>
<evidence type="ECO:0000256" key="1">
    <source>
        <dbReference type="SAM" id="MobiDB-lite"/>
    </source>
</evidence>
<feature type="region of interest" description="Disordered" evidence="1">
    <location>
        <begin position="32"/>
        <end position="96"/>
    </location>
</feature>
<evidence type="ECO:0000313" key="5">
    <source>
        <dbReference type="Proteomes" id="UP000306544"/>
    </source>
</evidence>
<dbReference type="OrthoDB" id="3393679at2"/>
<feature type="domain" description="AMIN-like" evidence="3">
    <location>
        <begin position="129"/>
        <end position="254"/>
    </location>
</feature>
<sequence>MKDVPLRTARSAAMAAALTACLAVAGCTANGEDLPQQEQQSEGTEEPPPLDEPTHEPLTTASKDQASTVEDEPEALPEASSESDEHEGEPAPAPDNEVLDVTEFSADPLQSEGFPDLLTEVPEGSQLLLEQVRVGVHEGYHRIVFDHAGAGAPGWSAEYVDEAVEPGSGFPLEMTSEAILYVGVVGLEPANASQEEGQLQVSEPIDPAGTVFSEIVTTFVHHGSASYYIGLDTVREYRISVWEHPEGPRLIIDVLV</sequence>
<dbReference type="PROSITE" id="PS51257">
    <property type="entry name" value="PROKAR_LIPOPROTEIN"/>
    <property type="match status" value="1"/>
</dbReference>
<comment type="caution">
    <text evidence="4">The sequence shown here is derived from an EMBL/GenBank/DDBJ whole genome shotgun (WGS) entry which is preliminary data.</text>
</comment>
<dbReference type="Pfam" id="PF24837">
    <property type="entry name" value="AMIN-like"/>
    <property type="match status" value="1"/>
</dbReference>
<dbReference type="InterPro" id="IPR056303">
    <property type="entry name" value="AMIN-like"/>
</dbReference>
<reference evidence="4 5" key="1">
    <citation type="submission" date="2019-05" db="EMBL/GenBank/DDBJ databases">
        <title>Nesterenkonia sp. GY239, isolated from the Southern Atlantic Ocean.</title>
        <authorList>
            <person name="Zhang G."/>
        </authorList>
    </citation>
    <scope>NUCLEOTIDE SEQUENCE [LARGE SCALE GENOMIC DNA]</scope>
    <source>
        <strain evidence="4 5">GY239</strain>
    </source>
</reference>
<evidence type="ECO:0000259" key="3">
    <source>
        <dbReference type="Pfam" id="PF24837"/>
    </source>
</evidence>
<gene>
    <name evidence="4" type="ORF">FEF27_03905</name>
</gene>
<keyword evidence="5" id="KW-1185">Reference proteome</keyword>
<feature type="compositionally biased region" description="Polar residues" evidence="1">
    <location>
        <begin position="57"/>
        <end position="68"/>
    </location>
</feature>
<feature type="chain" id="PRO_5039708133" description="AMIN-like domain-containing protein" evidence="2">
    <location>
        <begin position="26"/>
        <end position="256"/>
    </location>
</feature>
<keyword evidence="2" id="KW-0732">Signal</keyword>